<dbReference type="eggNOG" id="COG0346">
    <property type="taxonomic scope" value="Bacteria"/>
</dbReference>
<sequence length="132" mass="14153">MFDHIGIVTRDRSLSLRFYQACLPPLGYVETESQEGASVFGGPAGRPFLWIGTRRPAFWKDEHAAGTSPIHLCLAAPNKEAVDAFHHAALGEGGTDNGAPGYRGDGRTYYAAFVLDPDGNNIEAAYRTPGTG</sequence>
<dbReference type="SUPFAM" id="SSF54593">
    <property type="entry name" value="Glyoxalase/Bleomycin resistance protein/Dihydroxybiphenyl dioxygenase"/>
    <property type="match status" value="1"/>
</dbReference>
<dbReference type="Proteomes" id="UP000029385">
    <property type="component" value="Unassembled WGS sequence"/>
</dbReference>
<evidence type="ECO:0000313" key="3">
    <source>
        <dbReference type="Proteomes" id="UP000029385"/>
    </source>
</evidence>
<gene>
    <name evidence="2" type="ORF">N789_03250</name>
</gene>
<feature type="domain" description="VOC" evidence="1">
    <location>
        <begin position="1"/>
        <end position="127"/>
    </location>
</feature>
<dbReference type="InterPro" id="IPR029068">
    <property type="entry name" value="Glyas_Bleomycin-R_OHBP_Dase"/>
</dbReference>
<accession>A0A091B037</accession>
<dbReference type="PANTHER" id="PTHR35006">
    <property type="entry name" value="GLYOXALASE FAMILY PROTEIN (AFU_ORTHOLOGUE AFUA_5G14830)"/>
    <property type="match status" value="1"/>
</dbReference>
<organism evidence="2 3">
    <name type="scientific">Arenimonas oryziterrae DSM 21050 = YC6267</name>
    <dbReference type="NCBI Taxonomy" id="1121015"/>
    <lineage>
        <taxon>Bacteria</taxon>
        <taxon>Pseudomonadati</taxon>
        <taxon>Pseudomonadota</taxon>
        <taxon>Gammaproteobacteria</taxon>
        <taxon>Lysobacterales</taxon>
        <taxon>Lysobacteraceae</taxon>
        <taxon>Arenimonas</taxon>
    </lineage>
</organism>
<dbReference type="OrthoDB" id="9800438at2"/>
<evidence type="ECO:0000313" key="2">
    <source>
        <dbReference type="EMBL" id="KFN45051.1"/>
    </source>
</evidence>
<dbReference type="Pfam" id="PF00903">
    <property type="entry name" value="Glyoxalase"/>
    <property type="match status" value="1"/>
</dbReference>
<dbReference type="InterPro" id="IPR037523">
    <property type="entry name" value="VOC_core"/>
</dbReference>
<dbReference type="STRING" id="1121015.GCA_000420545_01595"/>
<dbReference type="PANTHER" id="PTHR35006:SF2">
    <property type="entry name" value="GLYOXALASE FAMILY PROTEIN (AFU_ORTHOLOGUE AFUA_5G14830)"/>
    <property type="match status" value="1"/>
</dbReference>
<dbReference type="Gene3D" id="3.10.180.10">
    <property type="entry name" value="2,3-Dihydroxybiphenyl 1,2-Dioxygenase, domain 1"/>
    <property type="match status" value="1"/>
</dbReference>
<evidence type="ECO:0000259" key="1">
    <source>
        <dbReference type="PROSITE" id="PS51819"/>
    </source>
</evidence>
<name>A0A091B037_9GAMM</name>
<dbReference type="InterPro" id="IPR004360">
    <property type="entry name" value="Glyas_Fos-R_dOase_dom"/>
</dbReference>
<dbReference type="CDD" id="cd07262">
    <property type="entry name" value="VOC_like"/>
    <property type="match status" value="1"/>
</dbReference>
<dbReference type="AlphaFoldDB" id="A0A091B037"/>
<protein>
    <recommendedName>
        <fullName evidence="1">VOC domain-containing protein</fullName>
    </recommendedName>
</protein>
<comment type="caution">
    <text evidence="2">The sequence shown here is derived from an EMBL/GenBank/DDBJ whole genome shotgun (WGS) entry which is preliminary data.</text>
</comment>
<keyword evidence="3" id="KW-1185">Reference proteome</keyword>
<dbReference type="EMBL" id="AVCI01000001">
    <property type="protein sequence ID" value="KFN45051.1"/>
    <property type="molecule type" value="Genomic_DNA"/>
</dbReference>
<dbReference type="RefSeq" id="WP_022969218.1">
    <property type="nucleotide sequence ID" value="NZ_ATVD01000002.1"/>
</dbReference>
<dbReference type="PROSITE" id="PS51819">
    <property type="entry name" value="VOC"/>
    <property type="match status" value="1"/>
</dbReference>
<proteinExistence type="predicted"/>
<dbReference type="PATRIC" id="fig|1121015.4.peg.639"/>
<reference evidence="2 3" key="1">
    <citation type="submission" date="2013-09" db="EMBL/GenBank/DDBJ databases">
        <title>Genome sequencing of Arenimonas oryziterrae.</title>
        <authorList>
            <person name="Chen F."/>
            <person name="Wang G."/>
        </authorList>
    </citation>
    <scope>NUCLEOTIDE SEQUENCE [LARGE SCALE GENOMIC DNA]</scope>
    <source>
        <strain evidence="2 3">YC6267</strain>
    </source>
</reference>